<dbReference type="InterPro" id="IPR010071">
    <property type="entry name" value="AA_adenyl_dom"/>
</dbReference>
<keyword evidence="2" id="KW-0597">Phosphoprotein</keyword>
<dbReference type="Gene3D" id="1.10.1200.10">
    <property type="entry name" value="ACP-like"/>
    <property type="match status" value="1"/>
</dbReference>
<dbReference type="InterPro" id="IPR036736">
    <property type="entry name" value="ACP-like_sf"/>
</dbReference>
<dbReference type="SUPFAM" id="SSF56801">
    <property type="entry name" value="Acetyl-CoA synthetase-like"/>
    <property type="match status" value="1"/>
</dbReference>
<dbReference type="InterPro" id="IPR020806">
    <property type="entry name" value="PKS_PP-bd"/>
</dbReference>
<dbReference type="PANTHER" id="PTHR45527:SF1">
    <property type="entry name" value="FATTY ACID SYNTHASE"/>
    <property type="match status" value="1"/>
</dbReference>
<dbReference type="PROSITE" id="PS00455">
    <property type="entry name" value="AMP_BINDING"/>
    <property type="match status" value="1"/>
</dbReference>
<dbReference type="Proteomes" id="UP001595705">
    <property type="component" value="Unassembled WGS sequence"/>
</dbReference>
<evidence type="ECO:0000256" key="3">
    <source>
        <dbReference type="SAM" id="MobiDB-lite"/>
    </source>
</evidence>
<dbReference type="Gene3D" id="3.30.559.10">
    <property type="entry name" value="Chloramphenicol acetyltransferase-like domain"/>
    <property type="match status" value="1"/>
</dbReference>
<dbReference type="Pfam" id="PF00550">
    <property type="entry name" value="PP-binding"/>
    <property type="match status" value="1"/>
</dbReference>
<dbReference type="InterPro" id="IPR000873">
    <property type="entry name" value="AMP-dep_synth/lig_dom"/>
</dbReference>
<dbReference type="PANTHER" id="PTHR45527">
    <property type="entry name" value="NONRIBOSOMAL PEPTIDE SYNTHETASE"/>
    <property type="match status" value="1"/>
</dbReference>
<sequence length="1312" mass="143045">MGIRFPLTDAQAEKWLGSRYSAQASLAFVEAVELVFEGALDVPRLQVALDAVVARHQAFAVRFERDGQAQVYEPAQRMRVGMVDLSDSADPLAEYSARCERERATPFDPAVAPLVRACLYRLAPGQYRMFMAAHHLVFDGWSLRIVLKDLAAHYNATTPEQLARIPPADSWAGFARAERARRDGPEGRRCLDYWLGQFRDLPESLRLPTDRPRTGRIDFSAASFNIDVDPELWQGLRRAARGQSATRFALLLAAYFALMHRLSGQTDLVCGVPFAGAAQGGGARLVGDTDNTLPLRVRVDPSQPLQALVGQVQQKLKEAAAHQDVSLGRIVDALPLQRDAGRMLLVESIVTLVPSMDRLAFDGVDCRLEVMPRKAAAWELGYYWRQLPGALVLEVQYQREIYDPTTIHAWTQAYLAVLEAIAAEAATPVADLDLAGPSSRAAYVLADEAIPAMGNAPSLPALLQPAFGEHADRCAAECGEATIDYAALDRRSRRLAAALVAQGVARGELVGVAVPRSLDMLVAVLAVLRAGAAYVPLDPAFPVQRLRRMVEHSGLARIIAADAAALPAALLDGRTCLSLGALEASGDDNAPLPDVDPDDLAYVLYTSGSTGEPKGVRILHRNLVNFLCAMRGSPGFSRDDAICAATTLSFDIAALELYLPLLCGGRVVIATEDEHRDPEALCRLIERRRCTVFQTTPSMMALVQEVGRADMLAPLRLLVGGEPLPLPLARTLAGQCRGLWNMYGPTETTVWSSVERIEAGTTAVSLGQPIARTRLYVLDARRRPALPHAVGEIWIGGAGVADGYLHRSDLTAERFVPDPFVADGSRMYRTGDLGRLHDGRLYFHGRVDDQIKLRGYRIEPGDIEAAVAGEVGITECAVAVRRLRDGDDALVLYVATELPEIDLVPTLRAKLSQALPAYMRPQFVEVLERLPRTPNGKIDRRALPSPSMDPVPASTPGRAPRNALESELCALWQRLLRCRPVSVDDDFFALGGSSLLAVRMFAELHRRHGVDLPLATLLERPTVAALAEALSAEITNSAASGSADGAGDDRWHPLLCMQPGDASRLPLFLFHAVGGNVLNYHPLLDALGVDQPVYGLQSIGLDGTAVPHEGIGVMADAYAEQIERLHPSGPLLLAGGSMGGIIALEVARRLRTSDRTIAMLAMFDTHAPGADEGAGWWRSPWAAWRALSRMDAAQWADLLRRLRLRFVDAPWARVQHLRDPSLPEPLAIRLRRIESANHQALSHHVQQRYDGDVELFRAPLVRGGDGTLGWKTWIDGDIRVHELPGSHHDFIARPELGRRLREGIAAARGTTR</sequence>
<dbReference type="InterPro" id="IPR025110">
    <property type="entry name" value="AMP-bd_C"/>
</dbReference>
<evidence type="ECO:0000256" key="2">
    <source>
        <dbReference type="ARBA" id="ARBA00022553"/>
    </source>
</evidence>
<dbReference type="InterPro" id="IPR001031">
    <property type="entry name" value="Thioesterase"/>
</dbReference>
<dbReference type="SMART" id="SM00824">
    <property type="entry name" value="PKS_TE"/>
    <property type="match status" value="1"/>
</dbReference>
<dbReference type="InterPro" id="IPR020802">
    <property type="entry name" value="TesA-like"/>
</dbReference>
<gene>
    <name evidence="5" type="ORF">ACFONC_03820</name>
</gene>
<dbReference type="InterPro" id="IPR023213">
    <property type="entry name" value="CAT-like_dom_sf"/>
</dbReference>
<dbReference type="SMART" id="SM00823">
    <property type="entry name" value="PKS_PP"/>
    <property type="match status" value="1"/>
</dbReference>
<dbReference type="RefSeq" id="WP_386742399.1">
    <property type="nucleotide sequence ID" value="NZ_JBHRYA010000003.1"/>
</dbReference>
<dbReference type="InterPro" id="IPR045851">
    <property type="entry name" value="AMP-bd_C_sf"/>
</dbReference>
<dbReference type="Gene3D" id="3.40.50.12780">
    <property type="entry name" value="N-terminal domain of ligase-like"/>
    <property type="match status" value="1"/>
</dbReference>
<dbReference type="Pfam" id="PF00668">
    <property type="entry name" value="Condensation"/>
    <property type="match status" value="1"/>
</dbReference>
<reference evidence="6" key="1">
    <citation type="journal article" date="2019" name="Int. J. Syst. Evol. Microbiol.">
        <title>The Global Catalogue of Microorganisms (GCM) 10K type strain sequencing project: providing services to taxonomists for standard genome sequencing and annotation.</title>
        <authorList>
            <consortium name="The Broad Institute Genomics Platform"/>
            <consortium name="The Broad Institute Genome Sequencing Center for Infectious Disease"/>
            <person name="Wu L."/>
            <person name="Ma J."/>
        </authorList>
    </citation>
    <scope>NUCLEOTIDE SEQUENCE [LARGE SCALE GENOMIC DNA]</scope>
    <source>
        <strain evidence="6">KCTC 42441</strain>
    </source>
</reference>
<comment type="caution">
    <text evidence="5">The sequence shown here is derived from an EMBL/GenBank/DDBJ whole genome shotgun (WGS) entry which is preliminary data.</text>
</comment>
<dbReference type="Gene3D" id="3.30.300.30">
    <property type="match status" value="1"/>
</dbReference>
<evidence type="ECO:0000259" key="4">
    <source>
        <dbReference type="PROSITE" id="PS50075"/>
    </source>
</evidence>
<feature type="region of interest" description="Disordered" evidence="3">
    <location>
        <begin position="935"/>
        <end position="960"/>
    </location>
</feature>
<keyword evidence="6" id="KW-1185">Reference proteome</keyword>
<dbReference type="InterPro" id="IPR029058">
    <property type="entry name" value="AB_hydrolase_fold"/>
</dbReference>
<dbReference type="NCBIfam" id="TIGR01733">
    <property type="entry name" value="AA-adenyl-dom"/>
    <property type="match status" value="1"/>
</dbReference>
<dbReference type="SUPFAM" id="SSF52777">
    <property type="entry name" value="CoA-dependent acyltransferases"/>
    <property type="match status" value="2"/>
</dbReference>
<feature type="domain" description="Carrier" evidence="4">
    <location>
        <begin position="959"/>
        <end position="1034"/>
    </location>
</feature>
<dbReference type="SUPFAM" id="SSF47336">
    <property type="entry name" value="ACP-like"/>
    <property type="match status" value="1"/>
</dbReference>
<dbReference type="Pfam" id="PF13193">
    <property type="entry name" value="AMP-binding_C"/>
    <property type="match status" value="1"/>
</dbReference>
<dbReference type="InterPro" id="IPR042099">
    <property type="entry name" value="ANL_N_sf"/>
</dbReference>
<dbReference type="Gene3D" id="3.40.50.1820">
    <property type="entry name" value="alpha/beta hydrolase"/>
    <property type="match status" value="1"/>
</dbReference>
<dbReference type="Pfam" id="PF00975">
    <property type="entry name" value="Thioesterase"/>
    <property type="match status" value="1"/>
</dbReference>
<organism evidence="5 6">
    <name type="scientific">Luteimonas soli</name>
    <dbReference type="NCBI Taxonomy" id="1648966"/>
    <lineage>
        <taxon>Bacteria</taxon>
        <taxon>Pseudomonadati</taxon>
        <taxon>Pseudomonadota</taxon>
        <taxon>Gammaproteobacteria</taxon>
        <taxon>Lysobacterales</taxon>
        <taxon>Lysobacteraceae</taxon>
        <taxon>Luteimonas</taxon>
    </lineage>
</organism>
<dbReference type="InterPro" id="IPR001242">
    <property type="entry name" value="Condensation_dom"/>
</dbReference>
<dbReference type="InterPro" id="IPR020845">
    <property type="entry name" value="AMP-binding_CS"/>
</dbReference>
<name>A0ABV7XGH8_9GAMM</name>
<evidence type="ECO:0000313" key="5">
    <source>
        <dbReference type="EMBL" id="MFC3715275.1"/>
    </source>
</evidence>
<dbReference type="CDD" id="cd05930">
    <property type="entry name" value="A_NRPS"/>
    <property type="match status" value="1"/>
</dbReference>
<dbReference type="SUPFAM" id="SSF53474">
    <property type="entry name" value="alpha/beta-Hydrolases"/>
    <property type="match status" value="1"/>
</dbReference>
<keyword evidence="1" id="KW-0596">Phosphopantetheine</keyword>
<dbReference type="PROSITE" id="PS50075">
    <property type="entry name" value="CARRIER"/>
    <property type="match status" value="1"/>
</dbReference>
<dbReference type="InterPro" id="IPR009081">
    <property type="entry name" value="PP-bd_ACP"/>
</dbReference>
<proteinExistence type="predicted"/>
<protein>
    <submittedName>
        <fullName evidence="5">Amino acid adenylation domain-containing protein</fullName>
    </submittedName>
</protein>
<dbReference type="Gene3D" id="3.30.559.30">
    <property type="entry name" value="Nonribosomal peptide synthetase, condensation domain"/>
    <property type="match status" value="1"/>
</dbReference>
<dbReference type="EMBL" id="JBHRYA010000003">
    <property type="protein sequence ID" value="MFC3715275.1"/>
    <property type="molecule type" value="Genomic_DNA"/>
</dbReference>
<dbReference type="Pfam" id="PF00501">
    <property type="entry name" value="AMP-binding"/>
    <property type="match status" value="1"/>
</dbReference>
<accession>A0ABV7XGH8</accession>
<evidence type="ECO:0000256" key="1">
    <source>
        <dbReference type="ARBA" id="ARBA00022450"/>
    </source>
</evidence>
<evidence type="ECO:0000313" key="6">
    <source>
        <dbReference type="Proteomes" id="UP001595705"/>
    </source>
</evidence>